<dbReference type="PROSITE" id="PS51257">
    <property type="entry name" value="PROKAR_LIPOPROTEIN"/>
    <property type="match status" value="1"/>
</dbReference>
<evidence type="ECO:0000256" key="1">
    <source>
        <dbReference type="SAM" id="SignalP"/>
    </source>
</evidence>
<proteinExistence type="predicted"/>
<evidence type="ECO:0000313" key="3">
    <source>
        <dbReference type="Proteomes" id="UP001157160"/>
    </source>
</evidence>
<accession>A0AA37XBQ0</accession>
<organism evidence="2 3">
    <name type="scientific">Arenivirga flava</name>
    <dbReference type="NCBI Taxonomy" id="1930060"/>
    <lineage>
        <taxon>Bacteria</taxon>
        <taxon>Bacillati</taxon>
        <taxon>Actinomycetota</taxon>
        <taxon>Actinomycetes</taxon>
        <taxon>Micrococcales</taxon>
        <taxon>Microbacteriaceae</taxon>
        <taxon>Arenivirga</taxon>
    </lineage>
</organism>
<sequence length="339" mass="37644">MSVRTSNRAARLAVPTAAAVVLLLAGCAGADGGGGRSAEDSPLGEYLSAVWGGDDKSTEELQAESDDQNRVREEFIADCMAEEGFEYIPSLDNGGVVYSSDDEEDPWDPESEEWVSQWGYGTVDWPGRDEQPDEGEMEEWVDPNQDYVESLSPSEQEAYYEALNGPQPSEEDIAAMEEGTYEYDWTTSGCYGAADNEAMGEDPYQSEEHAPLMEAMDALWAESAEHPDLAELDAAWADCMADGGEPGFAKQPDAQNSIMEEQNAVWEGAEPAEGEEWVEPDFTELGEREIELALVDLDCREKTDYRDRQLDVQFALEEQFIEDHKAELDAFIASYENRR</sequence>
<comment type="caution">
    <text evidence="2">The sequence shown here is derived from an EMBL/GenBank/DDBJ whole genome shotgun (WGS) entry which is preliminary data.</text>
</comment>
<protein>
    <submittedName>
        <fullName evidence="2">Uncharacterized protein</fullName>
    </submittedName>
</protein>
<keyword evidence="3" id="KW-1185">Reference proteome</keyword>
<keyword evidence="1" id="KW-0732">Signal</keyword>
<feature type="signal peptide" evidence="1">
    <location>
        <begin position="1"/>
        <end position="30"/>
    </location>
</feature>
<name>A0AA37XBQ0_9MICO</name>
<evidence type="ECO:0000313" key="2">
    <source>
        <dbReference type="EMBL" id="GMA28605.1"/>
    </source>
</evidence>
<dbReference type="AlphaFoldDB" id="A0AA37XBQ0"/>
<dbReference type="RefSeq" id="WP_284231921.1">
    <property type="nucleotide sequence ID" value="NZ_BSUL01000001.1"/>
</dbReference>
<feature type="chain" id="PRO_5041452385" evidence="1">
    <location>
        <begin position="31"/>
        <end position="339"/>
    </location>
</feature>
<dbReference type="Proteomes" id="UP001157160">
    <property type="component" value="Unassembled WGS sequence"/>
</dbReference>
<gene>
    <name evidence="2" type="ORF">GCM10025874_18580</name>
</gene>
<reference evidence="2 3" key="1">
    <citation type="journal article" date="2014" name="Int. J. Syst. Evol. Microbiol.">
        <title>Complete genome sequence of Corynebacterium casei LMG S-19264T (=DSM 44701T), isolated from a smear-ripened cheese.</title>
        <authorList>
            <consortium name="US DOE Joint Genome Institute (JGI-PGF)"/>
            <person name="Walter F."/>
            <person name="Albersmeier A."/>
            <person name="Kalinowski J."/>
            <person name="Ruckert C."/>
        </authorList>
    </citation>
    <scope>NUCLEOTIDE SEQUENCE [LARGE SCALE GENOMIC DNA]</scope>
    <source>
        <strain evidence="2 3">NBRC 112289</strain>
    </source>
</reference>
<dbReference type="EMBL" id="BSUL01000001">
    <property type="protein sequence ID" value="GMA28605.1"/>
    <property type="molecule type" value="Genomic_DNA"/>
</dbReference>